<gene>
    <name evidence="1" type="ORF">RR48_00347</name>
</gene>
<dbReference type="EMBL" id="LADJ01016240">
    <property type="protein sequence ID" value="KPJ21036.1"/>
    <property type="molecule type" value="Genomic_DNA"/>
</dbReference>
<reference evidence="1 2" key="1">
    <citation type="journal article" date="2015" name="Nat. Commun.">
        <title>Outbred genome sequencing and CRISPR/Cas9 gene editing in butterflies.</title>
        <authorList>
            <person name="Li X."/>
            <person name="Fan D."/>
            <person name="Zhang W."/>
            <person name="Liu G."/>
            <person name="Zhang L."/>
            <person name="Zhao L."/>
            <person name="Fang X."/>
            <person name="Chen L."/>
            <person name="Dong Y."/>
            <person name="Chen Y."/>
            <person name="Ding Y."/>
            <person name="Zhao R."/>
            <person name="Feng M."/>
            <person name="Zhu Y."/>
            <person name="Feng Y."/>
            <person name="Jiang X."/>
            <person name="Zhu D."/>
            <person name="Xiang H."/>
            <person name="Feng X."/>
            <person name="Li S."/>
            <person name="Wang J."/>
            <person name="Zhang G."/>
            <person name="Kronforst M.R."/>
            <person name="Wang W."/>
        </authorList>
    </citation>
    <scope>NUCLEOTIDE SEQUENCE [LARGE SCALE GENOMIC DNA]</scope>
    <source>
        <strain evidence="1">Ya'a_city_454_Pm</strain>
        <tissue evidence="1">Whole body</tissue>
    </source>
</reference>
<sequence length="65" mass="7714">MSSSIYDTYNLPNTNGNPICHVYIADGFQEDCENLIQKCIMKHDVLEYHMFCRIWKEMNMGCLYQ</sequence>
<dbReference type="InParanoid" id="A0A0N1PJU7"/>
<proteinExistence type="predicted"/>
<dbReference type="Pfam" id="PF09808">
    <property type="entry name" value="SNAPC1"/>
    <property type="match status" value="1"/>
</dbReference>
<dbReference type="Proteomes" id="UP000053240">
    <property type="component" value="Unassembled WGS sequence"/>
</dbReference>
<comment type="caution">
    <text evidence="1">The sequence shown here is derived from an EMBL/GenBank/DDBJ whole genome shotgun (WGS) entry which is preliminary data.</text>
</comment>
<dbReference type="AlphaFoldDB" id="A0A0N1PJU7"/>
<organism evidence="1 2">
    <name type="scientific">Papilio machaon</name>
    <name type="common">Old World swallowtail butterfly</name>
    <dbReference type="NCBI Taxonomy" id="76193"/>
    <lineage>
        <taxon>Eukaryota</taxon>
        <taxon>Metazoa</taxon>
        <taxon>Ecdysozoa</taxon>
        <taxon>Arthropoda</taxon>
        <taxon>Hexapoda</taxon>
        <taxon>Insecta</taxon>
        <taxon>Pterygota</taxon>
        <taxon>Neoptera</taxon>
        <taxon>Endopterygota</taxon>
        <taxon>Lepidoptera</taxon>
        <taxon>Glossata</taxon>
        <taxon>Ditrysia</taxon>
        <taxon>Papilionoidea</taxon>
        <taxon>Papilionidae</taxon>
        <taxon>Papilioninae</taxon>
        <taxon>Papilio</taxon>
    </lineage>
</organism>
<accession>A0A0N1PJU7</accession>
<evidence type="ECO:0000313" key="2">
    <source>
        <dbReference type="Proteomes" id="UP000053240"/>
    </source>
</evidence>
<name>A0A0N1PJU7_PAPMA</name>
<keyword evidence="2" id="KW-1185">Reference proteome</keyword>
<evidence type="ECO:0000313" key="1">
    <source>
        <dbReference type="EMBL" id="KPJ21036.1"/>
    </source>
</evidence>
<dbReference type="InterPro" id="IPR019188">
    <property type="entry name" value="SNAPC1"/>
</dbReference>
<protein>
    <submittedName>
        <fullName evidence="1">Uncharacterized protein</fullName>
    </submittedName>
</protein>